<dbReference type="InterPro" id="IPR015424">
    <property type="entry name" value="PyrdxlP-dep_Trfase"/>
</dbReference>
<comment type="cofactor">
    <cofactor evidence="1">
        <name>pyridoxal 5'-phosphate</name>
        <dbReference type="ChEBI" id="CHEBI:597326"/>
    </cofactor>
</comment>
<dbReference type="PANTHER" id="PTHR43807:SF20">
    <property type="entry name" value="FI04487P"/>
    <property type="match status" value="1"/>
</dbReference>
<evidence type="ECO:0000259" key="6">
    <source>
        <dbReference type="Pfam" id="PF00155"/>
    </source>
</evidence>
<evidence type="ECO:0000256" key="5">
    <source>
        <dbReference type="ARBA" id="ARBA00022898"/>
    </source>
</evidence>
<dbReference type="CDD" id="cd00609">
    <property type="entry name" value="AAT_like"/>
    <property type="match status" value="1"/>
</dbReference>
<evidence type="ECO:0000256" key="1">
    <source>
        <dbReference type="ARBA" id="ARBA00001933"/>
    </source>
</evidence>
<dbReference type="Proteomes" id="UP000185895">
    <property type="component" value="Unassembled WGS sequence"/>
</dbReference>
<dbReference type="STRING" id="1262585.BJI46_03320"/>
<accession>A0A1E7R524</accession>
<dbReference type="InterPro" id="IPR015421">
    <property type="entry name" value="PyrdxlP-dep_Trfase_major"/>
</dbReference>
<dbReference type="SUPFAM" id="SSF53383">
    <property type="entry name" value="PLP-dependent transferases"/>
    <property type="match status" value="1"/>
</dbReference>
<dbReference type="Gene3D" id="3.90.1150.10">
    <property type="entry name" value="Aspartate Aminotransferase, domain 1"/>
    <property type="match status" value="1"/>
</dbReference>
<gene>
    <name evidence="7" type="ORF">BJI46_03320</name>
</gene>
<reference evidence="7 8" key="1">
    <citation type="submission" date="2016-09" db="EMBL/GenBank/DDBJ databases">
        <authorList>
            <person name="Capua I."/>
            <person name="De Benedictis P."/>
            <person name="Joannis T."/>
            <person name="Lombin L.H."/>
            <person name="Cattoli G."/>
        </authorList>
    </citation>
    <scope>NUCLEOTIDE SEQUENCE [LARGE SCALE GENOMIC DNA]</scope>
    <source>
        <strain evidence="7 8">ANC 4671</strain>
    </source>
</reference>
<dbReference type="FunFam" id="3.40.640.10:FF:000033">
    <property type="entry name" value="Aspartate aminotransferase"/>
    <property type="match status" value="1"/>
</dbReference>
<dbReference type="GO" id="GO:0030170">
    <property type="term" value="F:pyridoxal phosphate binding"/>
    <property type="evidence" value="ECO:0007669"/>
    <property type="project" value="InterPro"/>
</dbReference>
<sequence>MIQIDSKFPQAGTTIFTVMSELAERLQALNLSQGFPDFAPPKALLDAFHQVSDFAHQYPAGHGILALRQLISEQYQQQHQIHFDPVNEVTITAGATIAIYSAIQALIHPQDEVIVFDPAYDSYAPAIHLAGGKTVHIALQAPDFQVDWNQVHAAITSRTRMIIVNTPHNPTGSIWCKEDWLNLIQLIENKNIIVLSDEVYEHLVFDGQRHYSVMDFPELQDRALAIGSFGKSFHVTGWRTGYCVAKAALMRELRQVYQFANFCGVQPCQIALAQFMQQSPEHLKTLANFYQQKRDFFLEGIQHSRFSAQPSQGTYFQLLDYSAIRDDLNDVEMCQWLAEQHRIVSIPISVFYQQPPQHLPYLRFCFAKKTETLQQALDILSNC</sequence>
<dbReference type="InterPro" id="IPR004839">
    <property type="entry name" value="Aminotransferase_I/II_large"/>
</dbReference>
<evidence type="ECO:0000256" key="2">
    <source>
        <dbReference type="ARBA" id="ARBA00007441"/>
    </source>
</evidence>
<proteinExistence type="inferred from homology"/>
<dbReference type="Pfam" id="PF00155">
    <property type="entry name" value="Aminotran_1_2"/>
    <property type="match status" value="1"/>
</dbReference>
<dbReference type="PANTHER" id="PTHR43807">
    <property type="entry name" value="FI04487P"/>
    <property type="match status" value="1"/>
</dbReference>
<dbReference type="AlphaFoldDB" id="A0A1E7R524"/>
<evidence type="ECO:0000256" key="3">
    <source>
        <dbReference type="ARBA" id="ARBA00022576"/>
    </source>
</evidence>
<keyword evidence="5" id="KW-0663">Pyridoxal phosphate</keyword>
<feature type="domain" description="Aminotransferase class I/classII large" evidence="6">
    <location>
        <begin position="29"/>
        <end position="379"/>
    </location>
</feature>
<dbReference type="GO" id="GO:0005737">
    <property type="term" value="C:cytoplasm"/>
    <property type="evidence" value="ECO:0007669"/>
    <property type="project" value="TreeGrafter"/>
</dbReference>
<dbReference type="OrthoDB" id="9763453at2"/>
<dbReference type="InterPro" id="IPR051326">
    <property type="entry name" value="Kynurenine-oxoglutarate_AT"/>
</dbReference>
<comment type="caution">
    <text evidence="7">The sequence shown here is derived from an EMBL/GenBank/DDBJ whole genome shotgun (WGS) entry which is preliminary data.</text>
</comment>
<keyword evidence="4 7" id="KW-0808">Transferase</keyword>
<evidence type="ECO:0000313" key="7">
    <source>
        <dbReference type="EMBL" id="OEY94385.1"/>
    </source>
</evidence>
<dbReference type="EMBL" id="MKKK01000034">
    <property type="protein sequence ID" value="OEY94385.1"/>
    <property type="molecule type" value="Genomic_DNA"/>
</dbReference>
<comment type="similarity">
    <text evidence="2">Belongs to the class-I pyridoxal-phosphate-dependent aminotransferase family.</text>
</comment>
<evidence type="ECO:0000313" key="8">
    <source>
        <dbReference type="Proteomes" id="UP000185895"/>
    </source>
</evidence>
<dbReference type="RefSeq" id="WP_070070192.1">
    <property type="nucleotide sequence ID" value="NZ_MKKK01000034.1"/>
</dbReference>
<protein>
    <submittedName>
        <fullName evidence="7">Aminotransferase</fullName>
    </submittedName>
</protein>
<evidence type="ECO:0000256" key="4">
    <source>
        <dbReference type="ARBA" id="ARBA00022679"/>
    </source>
</evidence>
<dbReference type="NCBIfam" id="NF006569">
    <property type="entry name" value="PRK09082.1"/>
    <property type="match status" value="1"/>
</dbReference>
<name>A0A1E7R524_9GAMM</name>
<keyword evidence="3 7" id="KW-0032">Aminotransferase</keyword>
<dbReference type="InterPro" id="IPR015422">
    <property type="entry name" value="PyrdxlP-dep_Trfase_small"/>
</dbReference>
<dbReference type="GO" id="GO:0016212">
    <property type="term" value="F:kynurenine-oxoglutarate transaminase activity"/>
    <property type="evidence" value="ECO:0007669"/>
    <property type="project" value="TreeGrafter"/>
</dbReference>
<dbReference type="Gene3D" id="3.40.640.10">
    <property type="entry name" value="Type I PLP-dependent aspartate aminotransferase-like (Major domain)"/>
    <property type="match status" value="1"/>
</dbReference>
<organism evidence="7 8">
    <name type="scientific">Acinetobacter qingfengensis</name>
    <dbReference type="NCBI Taxonomy" id="1262585"/>
    <lineage>
        <taxon>Bacteria</taxon>
        <taxon>Pseudomonadati</taxon>
        <taxon>Pseudomonadota</taxon>
        <taxon>Gammaproteobacteria</taxon>
        <taxon>Moraxellales</taxon>
        <taxon>Moraxellaceae</taxon>
        <taxon>Acinetobacter</taxon>
    </lineage>
</organism>
<keyword evidence="8" id="KW-1185">Reference proteome</keyword>